<keyword evidence="1" id="KW-1185">Reference proteome</keyword>
<protein>
    <submittedName>
        <fullName evidence="2">tRNA-synt_1g domain-containing protein</fullName>
    </submittedName>
</protein>
<dbReference type="AlphaFoldDB" id="A0A1I8G5H1"/>
<accession>A0A1I8G5H1</accession>
<sequence length="142" mass="15799">MQFCLEANVQPMLSKLAAMGLLLKSQCSCRISTTVMLHKKMKFSYQQGHAWITAVRKHQRRADNPWVPREMPDRVAIAAATRGGPSGSRAFSEARPELVVPDLTGFQLKPYVDWAAKYGGEPELTAERLFELTYAKSAGVDS</sequence>
<dbReference type="Proteomes" id="UP000095280">
    <property type="component" value="Unplaced"/>
</dbReference>
<evidence type="ECO:0000313" key="2">
    <source>
        <dbReference type="WBParaSite" id="maker-uti_cns_0000954-snap-gene-0.6-mRNA-1"/>
    </source>
</evidence>
<evidence type="ECO:0000313" key="1">
    <source>
        <dbReference type="Proteomes" id="UP000095280"/>
    </source>
</evidence>
<name>A0A1I8G5H1_9PLAT</name>
<dbReference type="WBParaSite" id="maker-uti_cns_0000954-snap-gene-0.6-mRNA-1">
    <property type="protein sequence ID" value="maker-uti_cns_0000954-snap-gene-0.6-mRNA-1"/>
    <property type="gene ID" value="maker-uti_cns_0000954-snap-gene-0.6"/>
</dbReference>
<proteinExistence type="predicted"/>
<organism evidence="1 2">
    <name type="scientific">Macrostomum lignano</name>
    <dbReference type="NCBI Taxonomy" id="282301"/>
    <lineage>
        <taxon>Eukaryota</taxon>
        <taxon>Metazoa</taxon>
        <taxon>Spiralia</taxon>
        <taxon>Lophotrochozoa</taxon>
        <taxon>Platyhelminthes</taxon>
        <taxon>Rhabditophora</taxon>
        <taxon>Macrostomorpha</taxon>
        <taxon>Macrostomida</taxon>
        <taxon>Macrostomidae</taxon>
        <taxon>Macrostomum</taxon>
    </lineage>
</organism>
<reference evidence="2" key="1">
    <citation type="submission" date="2016-11" db="UniProtKB">
        <authorList>
            <consortium name="WormBaseParasite"/>
        </authorList>
    </citation>
    <scope>IDENTIFICATION</scope>
</reference>